<dbReference type="PANTHER" id="PTHR42852:SF13">
    <property type="entry name" value="PROTEIN DIPZ"/>
    <property type="match status" value="1"/>
</dbReference>
<dbReference type="Pfam" id="PF00578">
    <property type="entry name" value="AhpC-TSA"/>
    <property type="match status" value="1"/>
</dbReference>
<dbReference type="CDD" id="cd02966">
    <property type="entry name" value="TlpA_like_family"/>
    <property type="match status" value="1"/>
</dbReference>
<protein>
    <submittedName>
        <fullName evidence="3">TlpA disulfide reductase family protein</fullName>
    </submittedName>
</protein>
<proteinExistence type="predicted"/>
<reference evidence="3 4" key="1">
    <citation type="submission" date="2023-07" db="EMBL/GenBank/DDBJ databases">
        <authorList>
            <person name="Kim M.K."/>
        </authorList>
    </citation>
    <scope>NUCLEOTIDE SEQUENCE [LARGE SCALE GENOMIC DNA]</scope>
    <source>
        <strain evidence="3 4">KR1UV-12</strain>
    </source>
</reference>
<evidence type="ECO:0000313" key="3">
    <source>
        <dbReference type="EMBL" id="MDP1026080.1"/>
    </source>
</evidence>
<dbReference type="Proteomes" id="UP001230685">
    <property type="component" value="Unassembled WGS sequence"/>
</dbReference>
<dbReference type="InterPro" id="IPR050553">
    <property type="entry name" value="Thioredoxin_ResA/DsbE_sf"/>
</dbReference>
<dbReference type="PANTHER" id="PTHR42852">
    <property type="entry name" value="THIOL:DISULFIDE INTERCHANGE PROTEIN DSBE"/>
    <property type="match status" value="1"/>
</dbReference>
<dbReference type="PROSITE" id="PS00194">
    <property type="entry name" value="THIOREDOXIN_1"/>
    <property type="match status" value="1"/>
</dbReference>
<dbReference type="InterPro" id="IPR000866">
    <property type="entry name" value="AhpC/TSA"/>
</dbReference>
<gene>
    <name evidence="3" type="ORF">Q5H91_02560</name>
</gene>
<dbReference type="EMBL" id="JAUUDS010000001">
    <property type="protein sequence ID" value="MDP1026080.1"/>
    <property type="molecule type" value="Genomic_DNA"/>
</dbReference>
<dbReference type="PROSITE" id="PS51352">
    <property type="entry name" value="THIOREDOXIN_2"/>
    <property type="match status" value="1"/>
</dbReference>
<sequence length="155" mass="16815">MASPAVAETPKVGKPMPNVQLTLVDGTKVDLADLKGQVVILNFWATWCVPCRQELPLLDAYYRKLQPFGLRVFAITTEGSVSLSQLKPLFSVLAIPAVRRVKGMSVDMPAVPTNYVIDRAGIVRHTKAGAFDLADLNALIVPLLKEDAGLRVAHP</sequence>
<name>A0ABT9EGI1_9SPHN</name>
<dbReference type="SUPFAM" id="SSF52833">
    <property type="entry name" value="Thioredoxin-like"/>
    <property type="match status" value="1"/>
</dbReference>
<keyword evidence="4" id="KW-1185">Reference proteome</keyword>
<dbReference type="InterPro" id="IPR017937">
    <property type="entry name" value="Thioredoxin_CS"/>
</dbReference>
<feature type="domain" description="Thioredoxin" evidence="2">
    <location>
        <begin position="10"/>
        <end position="145"/>
    </location>
</feature>
<dbReference type="InterPro" id="IPR036249">
    <property type="entry name" value="Thioredoxin-like_sf"/>
</dbReference>
<evidence type="ECO:0000313" key="4">
    <source>
        <dbReference type="Proteomes" id="UP001230685"/>
    </source>
</evidence>
<comment type="caution">
    <text evidence="3">The sequence shown here is derived from an EMBL/GenBank/DDBJ whole genome shotgun (WGS) entry which is preliminary data.</text>
</comment>
<dbReference type="Gene3D" id="3.40.30.10">
    <property type="entry name" value="Glutaredoxin"/>
    <property type="match status" value="1"/>
</dbReference>
<evidence type="ECO:0000256" key="1">
    <source>
        <dbReference type="ARBA" id="ARBA00023284"/>
    </source>
</evidence>
<dbReference type="InterPro" id="IPR013766">
    <property type="entry name" value="Thioredoxin_domain"/>
</dbReference>
<accession>A0ABT9EGI1</accession>
<evidence type="ECO:0000259" key="2">
    <source>
        <dbReference type="PROSITE" id="PS51352"/>
    </source>
</evidence>
<organism evidence="3 4">
    <name type="scientific">Sphingomonas aurea</name>
    <dbReference type="NCBI Taxonomy" id="3063994"/>
    <lineage>
        <taxon>Bacteria</taxon>
        <taxon>Pseudomonadati</taxon>
        <taxon>Pseudomonadota</taxon>
        <taxon>Alphaproteobacteria</taxon>
        <taxon>Sphingomonadales</taxon>
        <taxon>Sphingomonadaceae</taxon>
        <taxon>Sphingomonas</taxon>
    </lineage>
</organism>
<keyword evidence="1" id="KW-0676">Redox-active center</keyword>